<name>A0A2M9W978_9GAMM</name>
<evidence type="ECO:0000313" key="2">
    <source>
        <dbReference type="Proteomes" id="UP000232062"/>
    </source>
</evidence>
<reference evidence="1 2" key="1">
    <citation type="submission" date="2017-11" db="EMBL/GenBank/DDBJ databases">
        <title>The genome sequence of Pantoea rodasii DSM 26611.</title>
        <authorList>
            <person name="Gao J."/>
            <person name="Mao X."/>
            <person name="Sun J."/>
        </authorList>
    </citation>
    <scope>NUCLEOTIDE SEQUENCE [LARGE SCALE GENOMIC DNA]</scope>
    <source>
        <strain evidence="1 2">DSM 26611</strain>
    </source>
</reference>
<protein>
    <submittedName>
        <fullName evidence="1">Uncharacterized protein</fullName>
    </submittedName>
</protein>
<dbReference type="EMBL" id="PIQI01000025">
    <property type="protein sequence ID" value="PJZ04093.1"/>
    <property type="molecule type" value="Genomic_DNA"/>
</dbReference>
<keyword evidence="2" id="KW-1185">Reference proteome</keyword>
<gene>
    <name evidence="1" type="ORF">PRCB_17590</name>
</gene>
<proteinExistence type="predicted"/>
<accession>A0A2M9W978</accession>
<evidence type="ECO:0000313" key="1">
    <source>
        <dbReference type="EMBL" id="PJZ04093.1"/>
    </source>
</evidence>
<dbReference type="Proteomes" id="UP000232062">
    <property type="component" value="Unassembled WGS sequence"/>
</dbReference>
<dbReference type="RefSeq" id="WP_100702911.1">
    <property type="nucleotide sequence ID" value="NZ_MLFP01000008.1"/>
</dbReference>
<sequence>MSASDNAISYVPSDLLSRIGELKSKVDFLMRQLCEGEYLCTDTFANNWVHLSVLYESIQAGMNDRNLMDLIVKTDLLLAADLLATGRMIQMMSNFLRCAENAGRRSLNI</sequence>
<dbReference type="STRING" id="1076549.HA45_12730"/>
<dbReference type="AlphaFoldDB" id="A0A2M9W978"/>
<comment type="caution">
    <text evidence="1">The sequence shown here is derived from an EMBL/GenBank/DDBJ whole genome shotgun (WGS) entry which is preliminary data.</text>
</comment>
<dbReference type="OrthoDB" id="6544820at2"/>
<organism evidence="1 2">
    <name type="scientific">Pantoea rodasii</name>
    <dbReference type="NCBI Taxonomy" id="1076549"/>
    <lineage>
        <taxon>Bacteria</taxon>
        <taxon>Pseudomonadati</taxon>
        <taxon>Pseudomonadota</taxon>
        <taxon>Gammaproteobacteria</taxon>
        <taxon>Enterobacterales</taxon>
        <taxon>Erwiniaceae</taxon>
        <taxon>Pantoea</taxon>
    </lineage>
</organism>